<feature type="region of interest" description="Disordered" evidence="1">
    <location>
        <begin position="261"/>
        <end position="286"/>
    </location>
</feature>
<keyword evidence="5" id="KW-1185">Reference proteome</keyword>
<evidence type="ECO:0000313" key="4">
    <source>
        <dbReference type="EMBL" id="KKY23927.1"/>
    </source>
</evidence>
<evidence type="ECO:0000256" key="1">
    <source>
        <dbReference type="SAM" id="MobiDB-lite"/>
    </source>
</evidence>
<feature type="compositionally biased region" description="Polar residues" evidence="1">
    <location>
        <begin position="261"/>
        <end position="277"/>
    </location>
</feature>
<sequence length="298" mass="33114">MYLVAFIFLILVEIGNLKNKPVIRSTYFLNINLANIVPISVPNAVLINSIAQSIGLHDFYQVGLWDFCEGYNGQGITSCSKPKALYWFNPVEIILNELLAGASIALPSSVDDALKLVRIASHWMFGFFLTSTVLTFLLIFIAPLIISHHQRYIHRGRRIFLRSLPLSIITFLNALFTIIASVIATAMFIIFRNVLTSQSDLNIEATLGVRMFAFMWIASGLNLIGFLWSLGNCCAVCCCSGKRKAKKEGILDEKGNLVKRSTATSPVEASPQSTSGNEKVVPRKRMLPVFKSSRVQHV</sequence>
<dbReference type="EMBL" id="LCWF01000064">
    <property type="protein sequence ID" value="KKY23927.1"/>
    <property type="molecule type" value="Genomic_DNA"/>
</dbReference>
<dbReference type="OrthoDB" id="2327445at2759"/>
<dbReference type="Pfam" id="PF06687">
    <property type="entry name" value="SUR7"/>
    <property type="match status" value="1"/>
</dbReference>
<dbReference type="InterPro" id="IPR009571">
    <property type="entry name" value="SUR7/Rim9-like_fungi"/>
</dbReference>
<gene>
    <name evidence="4" type="ORF">UCRPC4_g02740</name>
</gene>
<keyword evidence="3" id="KW-0732">Signal</keyword>
<reference evidence="4 5" key="2">
    <citation type="submission" date="2015-05" db="EMBL/GenBank/DDBJ databases">
        <authorList>
            <person name="Morales-Cruz A."/>
            <person name="Amrine K.C."/>
            <person name="Cantu D."/>
        </authorList>
    </citation>
    <scope>NUCLEOTIDE SEQUENCE [LARGE SCALE GENOMIC DNA]</scope>
    <source>
        <strain evidence="4">UCRPC4</strain>
    </source>
</reference>
<dbReference type="GO" id="GO:0031505">
    <property type="term" value="P:fungal-type cell wall organization"/>
    <property type="evidence" value="ECO:0007669"/>
    <property type="project" value="TreeGrafter"/>
</dbReference>
<dbReference type="InterPro" id="IPR052413">
    <property type="entry name" value="SUR7_domain"/>
</dbReference>
<dbReference type="GO" id="GO:0051285">
    <property type="term" value="C:cell cortex of cell tip"/>
    <property type="evidence" value="ECO:0007669"/>
    <property type="project" value="TreeGrafter"/>
</dbReference>
<evidence type="ECO:0000313" key="5">
    <source>
        <dbReference type="Proteomes" id="UP000053317"/>
    </source>
</evidence>
<evidence type="ECO:0000256" key="3">
    <source>
        <dbReference type="SAM" id="SignalP"/>
    </source>
</evidence>
<reference evidence="4 5" key="1">
    <citation type="submission" date="2015-05" db="EMBL/GenBank/DDBJ databases">
        <title>Distinctive expansion of gene families associated with plant cell wall degradation and secondary metabolism in the genomes of grapevine trunk pathogens.</title>
        <authorList>
            <person name="Lawrence D.P."/>
            <person name="Travadon R."/>
            <person name="Rolshausen P.E."/>
            <person name="Baumgartner K."/>
        </authorList>
    </citation>
    <scope>NUCLEOTIDE SEQUENCE [LARGE SCALE GENOMIC DNA]</scope>
    <source>
        <strain evidence="4">UCRPC4</strain>
    </source>
</reference>
<feature type="transmembrane region" description="Helical" evidence="2">
    <location>
        <begin position="211"/>
        <end position="238"/>
    </location>
</feature>
<dbReference type="GO" id="GO:0005886">
    <property type="term" value="C:plasma membrane"/>
    <property type="evidence" value="ECO:0007669"/>
    <property type="project" value="InterPro"/>
</dbReference>
<keyword evidence="2" id="KW-1133">Transmembrane helix</keyword>
<dbReference type="Proteomes" id="UP000053317">
    <property type="component" value="Unassembled WGS sequence"/>
</dbReference>
<comment type="caution">
    <text evidence="4">The sequence shown here is derived from an EMBL/GenBank/DDBJ whole genome shotgun (WGS) entry which is preliminary data.</text>
</comment>
<feature type="transmembrane region" description="Helical" evidence="2">
    <location>
        <begin position="123"/>
        <end position="146"/>
    </location>
</feature>
<evidence type="ECO:0000256" key="2">
    <source>
        <dbReference type="SAM" id="Phobius"/>
    </source>
</evidence>
<feature type="transmembrane region" description="Helical" evidence="2">
    <location>
        <begin position="166"/>
        <end position="191"/>
    </location>
</feature>
<proteinExistence type="predicted"/>
<organism evidence="4 5">
    <name type="scientific">Phaeomoniella chlamydospora</name>
    <name type="common">Phaeoacremonium chlamydosporum</name>
    <dbReference type="NCBI Taxonomy" id="158046"/>
    <lineage>
        <taxon>Eukaryota</taxon>
        <taxon>Fungi</taxon>
        <taxon>Dikarya</taxon>
        <taxon>Ascomycota</taxon>
        <taxon>Pezizomycotina</taxon>
        <taxon>Eurotiomycetes</taxon>
        <taxon>Chaetothyriomycetidae</taxon>
        <taxon>Phaeomoniellales</taxon>
        <taxon>Phaeomoniellaceae</taxon>
        <taxon>Phaeomoniella</taxon>
    </lineage>
</organism>
<accession>A0A0G2EME6</accession>
<dbReference type="AlphaFoldDB" id="A0A0G2EME6"/>
<keyword evidence="2" id="KW-0812">Transmembrane</keyword>
<protein>
    <submittedName>
        <fullName evidence="4">Putative integral membrane protein</fullName>
    </submittedName>
</protein>
<keyword evidence="2" id="KW-0472">Membrane</keyword>
<feature type="signal peptide" evidence="3">
    <location>
        <begin position="1"/>
        <end position="17"/>
    </location>
</feature>
<dbReference type="PANTHER" id="PTHR28019:SF2">
    <property type="entry name" value="CELL MEMBRANE PROTEIN YLR413W-RELATED"/>
    <property type="match status" value="1"/>
</dbReference>
<dbReference type="PANTHER" id="PTHR28019">
    <property type="entry name" value="CELL MEMBRANE PROTEIN YLR413W-RELATED"/>
    <property type="match status" value="1"/>
</dbReference>
<name>A0A0G2EME6_PHACM</name>
<feature type="chain" id="PRO_5002543476" evidence="3">
    <location>
        <begin position="18"/>
        <end position="298"/>
    </location>
</feature>